<proteinExistence type="predicted"/>
<dbReference type="InterPro" id="IPR013320">
    <property type="entry name" value="ConA-like_dom_sf"/>
</dbReference>
<dbReference type="GO" id="GO:0008104">
    <property type="term" value="P:intracellular protein localization"/>
    <property type="evidence" value="ECO:0007669"/>
    <property type="project" value="TreeGrafter"/>
</dbReference>
<accession>A0AAV8AJC5</accession>
<feature type="compositionally biased region" description="Basic and acidic residues" evidence="1">
    <location>
        <begin position="1245"/>
        <end position="1267"/>
    </location>
</feature>
<evidence type="ECO:0000256" key="1">
    <source>
        <dbReference type="SAM" id="MobiDB-lite"/>
    </source>
</evidence>
<feature type="region of interest" description="Disordered" evidence="1">
    <location>
        <begin position="2027"/>
        <end position="2054"/>
    </location>
</feature>
<feature type="domain" description="DUF4704" evidence="3">
    <location>
        <begin position="1604"/>
        <end position="2124"/>
    </location>
</feature>
<name>A0AAV8AJC5_9EUKA</name>
<feature type="compositionally biased region" description="Low complexity" evidence="1">
    <location>
        <begin position="2027"/>
        <end position="2041"/>
    </location>
</feature>
<feature type="region of interest" description="Disordered" evidence="1">
    <location>
        <begin position="886"/>
        <end position="929"/>
    </location>
</feature>
<dbReference type="GO" id="GO:0016020">
    <property type="term" value="C:membrane"/>
    <property type="evidence" value="ECO:0007669"/>
    <property type="project" value="TreeGrafter"/>
</dbReference>
<feature type="region of interest" description="Disordered" evidence="1">
    <location>
        <begin position="85"/>
        <end position="110"/>
    </location>
</feature>
<evidence type="ECO:0000313" key="5">
    <source>
        <dbReference type="Proteomes" id="UP001146793"/>
    </source>
</evidence>
<feature type="compositionally biased region" description="Basic and acidic residues" evidence="1">
    <location>
        <begin position="85"/>
        <end position="99"/>
    </location>
</feature>
<organism evidence="4 5">
    <name type="scientific">Anaeramoeba flamelloides</name>
    <dbReference type="NCBI Taxonomy" id="1746091"/>
    <lineage>
        <taxon>Eukaryota</taxon>
        <taxon>Metamonada</taxon>
        <taxon>Anaeramoebidae</taxon>
        <taxon>Anaeramoeba</taxon>
    </lineage>
</organism>
<dbReference type="Pfam" id="PF13385">
    <property type="entry name" value="Laminin_G_3"/>
    <property type="match status" value="1"/>
</dbReference>
<feature type="region of interest" description="Disordered" evidence="1">
    <location>
        <begin position="850"/>
        <end position="873"/>
    </location>
</feature>
<feature type="compositionally biased region" description="Basic residues" evidence="1">
    <location>
        <begin position="1228"/>
        <end position="1244"/>
    </location>
</feature>
<feature type="region of interest" description="Disordered" evidence="1">
    <location>
        <begin position="1795"/>
        <end position="1837"/>
    </location>
</feature>
<dbReference type="PANTHER" id="PTHR13743:SF112">
    <property type="entry name" value="BEACH DOMAIN-CONTAINING PROTEIN"/>
    <property type="match status" value="1"/>
</dbReference>
<sequence>MKQNKKESRQYWYYEFSNLFLENYSNWKPSSSQQNETLEESIKRNNSHNPRIIFETLEMMKHLMIIIEERRRKRRKYWKEQEQEKEKEQQKQKQKENQKQKQTKKTKPEKVKKEGIKIQFQKRSNFKKISSFSILAFIDVFNLLVRSKKNLIYIIKNHIKTYLNKLCLQISLYYAELLKDISTDYVVIKNNETIKLAITHDLIMLEFLILKLMDLITNFYKGAIELEDELKKKSFTKLIFMTEFIKIILTIKNFGKNFKLNVIQYQIIQKILNLIMFFLNHNPNNTRLLKSIKLLASILKIPYHPKTDISFLKENQKINLTNFNKIIKSTGKIHNTKNTNDEDQNEDQEKDDPINIYFLLRNFQYFDEKKESKRNQNITFQEITTFLNKKFQIATNVHEKEFDITKLILNIFLKSIKKNYLFEKSLIKKLNSGKFVDLLLWYSNRSCIIFNKIEIENNKKGKRNEKKNEIQNIFKTQIPLTRFYYKNKKKKLEKPNIHIEVNNSFSKLVQLIEILENLCIESENNLKLELTENLKNEIEKNNKGIENNNKEIKKNNKEIKINNKEIKKNNNGKRKTNVNKVGGGINQGNQGNQESMKNNKKDQRNINKMHSFQNKILLNFINVFIKRYRSNKKNNLINRNQLKKHIILQPFFLNFLFRFTNKNNIELFVKMNLSDILLTRYFLNYHEEKVDFKKIHKMVFSFIEYSTSFNEMANEIFINVLFRYILMNNENLKPLNKIIKLISKVMLNNSVITINSIIKCNGFDTIIFIINKLLKYKKRDLLNIKPKIFNNLFFNVFVILDFLLYSPIIMEKIINDKNLLNFFFNLFFDKRLKAFSLHHLINVIKKSNNNEKSTNNIHTNNEQMNLKNGNGNINKIKKMENYSSKKNIKSNNNNQDQNRNNSSVSSINLSNTSNNNHSDNSGSNGNNSRTITNLDLNTIITKNKGGNKEQMNSKLLHKLINFIQELYLLLINKNANNKMQIQINCNYYNKKSLININFYSKKYLINLINELLKNISLIINSLPALKRNFLNLGIINIYQIVLNKQKFVLEFIPNLLKILSNLFQNNPNNCIKFEQEFGVINFSKKLSKIHNNIQNPNEKENLSKKHFQLLLNLLIDFGQFNINDNCIIQNPTIIPMIFIYSFKISNNLFVDCLNIFLIIVKKSLHNLSCCCVCELISYLCNLTLKIHKKKGNNLNNKYISNHNDNDNNNDDDDHIINNKNDNNNGKKTNNKNKNKNNNKMKIIKIKNETDNENENKKEKEKERESKNKKVNKNQNELITNRVFKLIKIIGSYSISVKELKILFNLLKFLSTNHIFNSQLNLIKSIREILKHQINLNKQKIYKIDPKFFFGFDGIKSNLEITKLENFPNKNGYSFTSWIRIISLTHPTNKPFYLPRLYCFLNENGFGFEVYFKNHSSYFEENSDQEKEKKYFLVLRIIKNRLKPKEIETKLTIPFQKWFFLTITHSPKMISIYINNKEILHQSNFEYPPVDLPYIKNKIGSNFQNYSGIDVFWGQISTINFFNSYLTVKQINELWELGPNYYGVFDDSSKIQSPTSLLLNELSKVIFLSYNAKAVRNRIAINQAPFINNPNTLKKNKVNNKKKQNTNAKLISMFKFVSIEFYNIIQCLGGIKIFFPLILQLNHQQNKKITINIGNNNNNNNNNKDDDILFEIIGLIFDFLIISKQHQKDFLSINGFQLITYLFQNISTMHLNLKILDYLSSTIMKINNEKLIKIFINDFLLKFNIWINYNLEIQVLIIRYLTELYNKNYFTISNILEIIQKYYWIIPTSNSKFKKTDNINDNDNENENENDNNNQLGSKNNGGGESINQNKNGDNANNIENKGNLKNLRIQLFQIIELLILNQPKELKPNLITFLDFSLIEFSNYKNIKDIFKFIQKILINPKMFKLFNLTTLLIYFVHWFEKINRNPKIEKYNHSNLLIGTLKTLIYTLSTLQINPKKTEKCYLLIEHLFEKYSVIQKNLFWQLIKYSIQKKRKFNQFNLRIKLKLFTQDILINKLNKLNNTISNINNEGNKNNENNNNNNNDDDDDDDDNDKNIKYKNTKSINNISNSDNNNNLKFIFKPNFLNIILKLILNFQKDKQLLVEKILNIILNLINLNNKNLIIFYKKKLIGIHYYY</sequence>
<evidence type="ECO:0000313" key="4">
    <source>
        <dbReference type="EMBL" id="KAJ3452319.1"/>
    </source>
</evidence>
<gene>
    <name evidence="4" type="ORF">M0812_04084</name>
</gene>
<dbReference type="PANTHER" id="PTHR13743">
    <property type="entry name" value="BEIGE/BEACH-RELATED"/>
    <property type="match status" value="1"/>
</dbReference>
<dbReference type="GO" id="GO:0005829">
    <property type="term" value="C:cytosol"/>
    <property type="evidence" value="ECO:0007669"/>
    <property type="project" value="TreeGrafter"/>
</dbReference>
<dbReference type="Proteomes" id="UP001146793">
    <property type="component" value="Unassembled WGS sequence"/>
</dbReference>
<feature type="transmembrane region" description="Helical" evidence="2">
    <location>
        <begin position="792"/>
        <end position="810"/>
    </location>
</feature>
<dbReference type="EMBL" id="JANTQA010000008">
    <property type="protein sequence ID" value="KAJ3452319.1"/>
    <property type="molecule type" value="Genomic_DNA"/>
</dbReference>
<feature type="compositionally biased region" description="Acidic residues" evidence="1">
    <location>
        <begin position="1799"/>
        <end position="1809"/>
    </location>
</feature>
<feature type="transmembrane region" description="Helical" evidence="2">
    <location>
        <begin position="751"/>
        <end position="771"/>
    </location>
</feature>
<dbReference type="InterPro" id="IPR031570">
    <property type="entry name" value="NBEA/BDCP_DUF4704"/>
</dbReference>
<comment type="caution">
    <text evidence="4">The sequence shown here is derived from an EMBL/GenBank/DDBJ whole genome shotgun (WGS) entry which is preliminary data.</text>
</comment>
<dbReference type="GO" id="GO:0019901">
    <property type="term" value="F:protein kinase binding"/>
    <property type="evidence" value="ECO:0007669"/>
    <property type="project" value="TreeGrafter"/>
</dbReference>
<keyword evidence="2" id="KW-0812">Transmembrane</keyword>
<feature type="compositionally biased region" description="Acidic residues" evidence="1">
    <location>
        <begin position="2042"/>
        <end position="2051"/>
    </location>
</feature>
<keyword evidence="2" id="KW-0472">Membrane</keyword>
<evidence type="ECO:0000256" key="2">
    <source>
        <dbReference type="SAM" id="Phobius"/>
    </source>
</evidence>
<protein>
    <submittedName>
        <fullName evidence="4">Beach domain-containing protein lvsc</fullName>
    </submittedName>
</protein>
<dbReference type="InterPro" id="IPR050865">
    <property type="entry name" value="BEACH_Domain"/>
</dbReference>
<keyword evidence="2" id="KW-1133">Transmembrane helix</keyword>
<feature type="compositionally biased region" description="Low complexity" evidence="1">
    <location>
        <begin position="1217"/>
        <end position="1227"/>
    </location>
</feature>
<evidence type="ECO:0000259" key="3">
    <source>
        <dbReference type="Pfam" id="PF15787"/>
    </source>
</evidence>
<feature type="region of interest" description="Disordered" evidence="1">
    <location>
        <begin position="1203"/>
        <end position="1271"/>
    </location>
</feature>
<reference evidence="4" key="1">
    <citation type="submission" date="2022-08" db="EMBL/GenBank/DDBJ databases">
        <title>Novel sulphate-reducing endosymbionts in the free-living metamonad Anaeramoeba.</title>
        <authorList>
            <person name="Jerlstrom-Hultqvist J."/>
            <person name="Cepicka I."/>
            <person name="Gallot-Lavallee L."/>
            <person name="Salas-Leiva D."/>
            <person name="Curtis B.A."/>
            <person name="Zahonova K."/>
            <person name="Pipaliya S."/>
            <person name="Dacks J."/>
            <person name="Roger A.J."/>
        </authorList>
    </citation>
    <scope>NUCLEOTIDE SEQUENCE</scope>
    <source>
        <strain evidence="4">Busselton2</strain>
    </source>
</reference>
<dbReference type="SUPFAM" id="SSF49899">
    <property type="entry name" value="Concanavalin A-like lectins/glucanases"/>
    <property type="match status" value="1"/>
</dbReference>
<feature type="compositionally biased region" description="Polar residues" evidence="1">
    <location>
        <begin position="1825"/>
        <end position="1837"/>
    </location>
</feature>
<feature type="region of interest" description="Disordered" evidence="1">
    <location>
        <begin position="562"/>
        <end position="601"/>
    </location>
</feature>
<dbReference type="Pfam" id="PF15787">
    <property type="entry name" value="DUF4704"/>
    <property type="match status" value="1"/>
</dbReference>